<evidence type="ECO:0000256" key="1">
    <source>
        <dbReference type="SAM" id="MobiDB-lite"/>
    </source>
</evidence>
<name>A0A2P4S8M9_BAMTH</name>
<evidence type="ECO:0000313" key="2">
    <source>
        <dbReference type="EMBL" id="POI20466.1"/>
    </source>
</evidence>
<protein>
    <submittedName>
        <fullName evidence="2">Uncharacterized protein</fullName>
    </submittedName>
</protein>
<accession>A0A2P4S8M9</accession>
<evidence type="ECO:0000313" key="3">
    <source>
        <dbReference type="Proteomes" id="UP000237246"/>
    </source>
</evidence>
<keyword evidence="3" id="KW-1185">Reference proteome</keyword>
<proteinExistence type="predicted"/>
<sequence>MGKSRVPGAGSPEHQHFYGRLQPKRGAAGALPAACGAVRPWRCSGPRGEAIRFSVPPSTPSPPRGTPVRTRGSHTARPGRSGAVPVQSSASRQSAPPLRPCFYVRFPAAAPLYVVIFRPIYLPAGQKHGPGRIQLVC</sequence>
<organism evidence="2 3">
    <name type="scientific">Bambusicola thoracicus</name>
    <name type="common">Chinese bamboo-partridge</name>
    <name type="synonym">Perdix thoracica</name>
    <dbReference type="NCBI Taxonomy" id="9083"/>
    <lineage>
        <taxon>Eukaryota</taxon>
        <taxon>Metazoa</taxon>
        <taxon>Chordata</taxon>
        <taxon>Craniata</taxon>
        <taxon>Vertebrata</taxon>
        <taxon>Euteleostomi</taxon>
        <taxon>Archelosauria</taxon>
        <taxon>Archosauria</taxon>
        <taxon>Dinosauria</taxon>
        <taxon>Saurischia</taxon>
        <taxon>Theropoda</taxon>
        <taxon>Coelurosauria</taxon>
        <taxon>Aves</taxon>
        <taxon>Neognathae</taxon>
        <taxon>Galloanserae</taxon>
        <taxon>Galliformes</taxon>
        <taxon>Phasianidae</taxon>
        <taxon>Perdicinae</taxon>
        <taxon>Bambusicola</taxon>
    </lineage>
</organism>
<feature type="region of interest" description="Disordered" evidence="1">
    <location>
        <begin position="49"/>
        <end position="95"/>
    </location>
</feature>
<comment type="caution">
    <text evidence="2">The sequence shown here is derived from an EMBL/GenBank/DDBJ whole genome shotgun (WGS) entry which is preliminary data.</text>
</comment>
<dbReference type="AlphaFoldDB" id="A0A2P4S8M9"/>
<gene>
    <name evidence="2" type="ORF">CIB84_015787</name>
</gene>
<reference evidence="2 3" key="1">
    <citation type="submission" date="2018-01" db="EMBL/GenBank/DDBJ databases">
        <title>Comparison of the Chinese Bamboo Partridge and Red Junglefowl genome sequences highlights the importance of demography in genome evolution.</title>
        <authorList>
            <person name="Tiley G.P."/>
            <person name="Kimball R.T."/>
            <person name="Braun E.L."/>
            <person name="Burleigh J.G."/>
        </authorList>
    </citation>
    <scope>NUCLEOTIDE SEQUENCE [LARGE SCALE GENOMIC DNA]</scope>
    <source>
        <strain evidence="2">RTK389</strain>
        <tissue evidence="2">Blood</tissue>
    </source>
</reference>
<feature type="region of interest" description="Disordered" evidence="1">
    <location>
        <begin position="1"/>
        <end position="23"/>
    </location>
</feature>
<dbReference type="EMBL" id="PPHD01083022">
    <property type="protein sequence ID" value="POI20466.1"/>
    <property type="molecule type" value="Genomic_DNA"/>
</dbReference>
<dbReference type="Proteomes" id="UP000237246">
    <property type="component" value="Unassembled WGS sequence"/>
</dbReference>